<proteinExistence type="predicted"/>
<dbReference type="PROSITE" id="PS00018">
    <property type="entry name" value="EF_HAND_1"/>
    <property type="match status" value="2"/>
</dbReference>
<accession>A0A914MQU3</accession>
<dbReference type="GO" id="GO:0016460">
    <property type="term" value="C:myosin II complex"/>
    <property type="evidence" value="ECO:0007669"/>
    <property type="project" value="TreeGrafter"/>
</dbReference>
<dbReference type="Pfam" id="PF13202">
    <property type="entry name" value="EF-hand_5"/>
    <property type="match status" value="1"/>
</dbReference>
<name>A0A914MQU3_MELIC</name>
<dbReference type="Proteomes" id="UP000887563">
    <property type="component" value="Unplaced"/>
</dbReference>
<evidence type="ECO:0000256" key="3">
    <source>
        <dbReference type="SAM" id="MobiDB-lite"/>
    </source>
</evidence>
<dbReference type="WBParaSite" id="Minc3s02216g28911">
    <property type="protein sequence ID" value="Minc3s02216g28911"/>
    <property type="gene ID" value="Minc3s02216g28911"/>
</dbReference>
<dbReference type="InterPro" id="IPR011992">
    <property type="entry name" value="EF-hand-dom_pair"/>
</dbReference>
<evidence type="ECO:0000259" key="4">
    <source>
        <dbReference type="PROSITE" id="PS50222"/>
    </source>
</evidence>
<keyword evidence="1" id="KW-0677">Repeat</keyword>
<dbReference type="GO" id="GO:0005509">
    <property type="term" value="F:calcium ion binding"/>
    <property type="evidence" value="ECO:0007669"/>
    <property type="project" value="InterPro"/>
</dbReference>
<dbReference type="InterPro" id="IPR002048">
    <property type="entry name" value="EF_hand_dom"/>
</dbReference>
<dbReference type="PANTHER" id="PTHR23048:SF59">
    <property type="entry name" value="EF-HAND SUPERFAMILY PROTEIN"/>
    <property type="match status" value="1"/>
</dbReference>
<feature type="domain" description="EF-hand" evidence="4">
    <location>
        <begin position="84"/>
        <end position="119"/>
    </location>
</feature>
<evidence type="ECO:0000313" key="5">
    <source>
        <dbReference type="Proteomes" id="UP000887563"/>
    </source>
</evidence>
<dbReference type="Gene3D" id="1.10.238.10">
    <property type="entry name" value="EF-hand"/>
    <property type="match status" value="2"/>
</dbReference>
<reference evidence="6" key="1">
    <citation type="submission" date="2022-11" db="UniProtKB">
        <authorList>
            <consortium name="WormBaseParasite"/>
        </authorList>
    </citation>
    <scope>IDENTIFICATION</scope>
</reference>
<protein>
    <submittedName>
        <fullName evidence="6">EF-hand domain-containing protein</fullName>
    </submittedName>
</protein>
<dbReference type="PANTHER" id="PTHR23048">
    <property type="entry name" value="MYOSIN LIGHT CHAIN 1, 3"/>
    <property type="match status" value="1"/>
</dbReference>
<feature type="compositionally biased region" description="Polar residues" evidence="3">
    <location>
        <begin position="20"/>
        <end position="36"/>
    </location>
</feature>
<dbReference type="Pfam" id="PF13499">
    <property type="entry name" value="EF-hand_7"/>
    <property type="match status" value="1"/>
</dbReference>
<evidence type="ECO:0000256" key="2">
    <source>
        <dbReference type="ARBA" id="ARBA00022837"/>
    </source>
</evidence>
<feature type="domain" description="EF-hand" evidence="4">
    <location>
        <begin position="158"/>
        <end position="189"/>
    </location>
</feature>
<evidence type="ECO:0000313" key="6">
    <source>
        <dbReference type="WBParaSite" id="Minc3s02216g28911"/>
    </source>
</evidence>
<feature type="region of interest" description="Disordered" evidence="3">
    <location>
        <begin position="1"/>
        <end position="70"/>
    </location>
</feature>
<dbReference type="SUPFAM" id="SSF47473">
    <property type="entry name" value="EF-hand"/>
    <property type="match status" value="1"/>
</dbReference>
<dbReference type="InterPro" id="IPR018247">
    <property type="entry name" value="EF_Hand_1_Ca_BS"/>
</dbReference>
<dbReference type="InterPro" id="IPR050230">
    <property type="entry name" value="CALM/Myosin/TropC-like"/>
</dbReference>
<feature type="compositionally biased region" description="Polar residues" evidence="3">
    <location>
        <begin position="1"/>
        <end position="13"/>
    </location>
</feature>
<dbReference type="PROSITE" id="PS50222">
    <property type="entry name" value="EF_HAND_2"/>
    <property type="match status" value="3"/>
</dbReference>
<organism evidence="5 6">
    <name type="scientific">Meloidogyne incognita</name>
    <name type="common">Southern root-knot nematode worm</name>
    <name type="synonym">Oxyuris incognita</name>
    <dbReference type="NCBI Taxonomy" id="6306"/>
    <lineage>
        <taxon>Eukaryota</taxon>
        <taxon>Metazoa</taxon>
        <taxon>Ecdysozoa</taxon>
        <taxon>Nematoda</taxon>
        <taxon>Chromadorea</taxon>
        <taxon>Rhabditida</taxon>
        <taxon>Tylenchina</taxon>
        <taxon>Tylenchomorpha</taxon>
        <taxon>Tylenchoidea</taxon>
        <taxon>Meloidogynidae</taxon>
        <taxon>Meloidogyninae</taxon>
        <taxon>Meloidogyne</taxon>
        <taxon>Meloidogyne incognita group</taxon>
    </lineage>
</organism>
<dbReference type="AlphaFoldDB" id="A0A914MQU3"/>
<feature type="domain" description="EF-hand" evidence="4">
    <location>
        <begin position="120"/>
        <end position="155"/>
    </location>
</feature>
<dbReference type="FunFam" id="1.10.238.10:FF:000355">
    <property type="entry name" value="Uncharacterized calcium-binding protein B0563.7"/>
    <property type="match status" value="1"/>
</dbReference>
<keyword evidence="2" id="KW-0106">Calcium</keyword>
<evidence type="ECO:0000256" key="1">
    <source>
        <dbReference type="ARBA" id="ARBA00022737"/>
    </source>
</evidence>
<dbReference type="SMART" id="SM00054">
    <property type="entry name" value="EFh"/>
    <property type="match status" value="3"/>
</dbReference>
<sequence length="189" mass="21552">MTTNTTIGLSSRLNLKKPNKFNQKSQSLDNNKNINNDYRESRKSIRSLQAKFASSSSAERTDDGGGNSAMRGGLITKLDKYTTEELKEYRQIFNMFDADRSGAIGIEELESAITNLGMDSKQIDVEMLMREADKRGNHQIDFDEFCEVMKTTSEKTQSWNEVIKECFNVFDRNESGLISKKDFDFVLVK</sequence>
<keyword evidence="5" id="KW-1185">Reference proteome</keyword>